<dbReference type="Proteomes" id="UP000298337">
    <property type="component" value="Unassembled WGS sequence"/>
</dbReference>
<organism evidence="2 3">
    <name type="scientific">Hymenobacter fodinae</name>
    <dbReference type="NCBI Taxonomy" id="2510796"/>
    <lineage>
        <taxon>Bacteria</taxon>
        <taxon>Pseudomonadati</taxon>
        <taxon>Bacteroidota</taxon>
        <taxon>Cytophagia</taxon>
        <taxon>Cytophagales</taxon>
        <taxon>Hymenobacteraceae</taxon>
        <taxon>Hymenobacter</taxon>
    </lineage>
</organism>
<evidence type="ECO:0000259" key="1">
    <source>
        <dbReference type="Pfam" id="PF03724"/>
    </source>
</evidence>
<name>A0A4Z0PC54_9BACT</name>
<dbReference type="PANTHER" id="PTHR35535">
    <property type="entry name" value="HEAT SHOCK PROTEIN HSLJ"/>
    <property type="match status" value="1"/>
</dbReference>
<dbReference type="InterPro" id="IPR053147">
    <property type="entry name" value="Hsp_HslJ-like"/>
</dbReference>
<proteinExistence type="predicted"/>
<keyword evidence="3" id="KW-1185">Reference proteome</keyword>
<sequence>MHATICCFRCSLAYSPGLGQVLLPSHRSFFRAMFRSVLSGLVLSLSLVFSSCSKDDEPVPAPVYLLDQRWILTEVNGQATPKNASADLIMLAAGNTYNAHSYCNQLMGTYELAAGTPTLRFPTGGSTFALCNEIETEQAYNAALHKTVRYSISNRTLRLYGAESEQPILVFRAED</sequence>
<dbReference type="AlphaFoldDB" id="A0A4Z0PC54"/>
<dbReference type="Gene3D" id="2.40.128.270">
    <property type="match status" value="1"/>
</dbReference>
<dbReference type="InterPro" id="IPR005184">
    <property type="entry name" value="DUF306_Meta_HslJ"/>
</dbReference>
<dbReference type="Pfam" id="PF03724">
    <property type="entry name" value="META"/>
    <property type="match status" value="1"/>
</dbReference>
<dbReference type="EMBL" id="SRLA01000001">
    <property type="protein sequence ID" value="TGE09803.1"/>
    <property type="molecule type" value="Genomic_DNA"/>
</dbReference>
<evidence type="ECO:0000313" key="2">
    <source>
        <dbReference type="EMBL" id="TGE09803.1"/>
    </source>
</evidence>
<dbReference type="PANTHER" id="PTHR35535:SF1">
    <property type="entry name" value="HEAT SHOCK PROTEIN HSLJ"/>
    <property type="match status" value="1"/>
</dbReference>
<gene>
    <name evidence="2" type="ORF">EU556_02950</name>
</gene>
<comment type="caution">
    <text evidence="2">The sequence shown here is derived from an EMBL/GenBank/DDBJ whole genome shotgun (WGS) entry which is preliminary data.</text>
</comment>
<feature type="domain" description="DUF306" evidence="1">
    <location>
        <begin position="66"/>
        <end position="169"/>
    </location>
</feature>
<evidence type="ECO:0000313" key="3">
    <source>
        <dbReference type="Proteomes" id="UP000298337"/>
    </source>
</evidence>
<dbReference type="OrthoDB" id="880459at2"/>
<protein>
    <submittedName>
        <fullName evidence="2">META domain-containing protein</fullName>
    </submittedName>
</protein>
<dbReference type="InterPro" id="IPR038670">
    <property type="entry name" value="HslJ-like_sf"/>
</dbReference>
<reference evidence="2 3" key="1">
    <citation type="submission" date="2019-04" db="EMBL/GenBank/DDBJ databases">
        <authorList>
            <person name="Feng G."/>
            <person name="Zhang J."/>
            <person name="Zhu H."/>
        </authorList>
    </citation>
    <scope>NUCLEOTIDE SEQUENCE [LARGE SCALE GENOMIC DNA]</scope>
    <source>
        <strain evidence="2 3">92R-1</strain>
    </source>
</reference>
<accession>A0A4Z0PC54</accession>